<reference evidence="2" key="1">
    <citation type="submission" date="2014-09" db="EMBL/GenBank/DDBJ databases">
        <authorList>
            <person name="Magalhaes I.L.F."/>
            <person name="Oliveira U."/>
            <person name="Santos F.R."/>
            <person name="Vidigal T.H.D.A."/>
            <person name="Brescovit A.D."/>
            <person name="Santos A.J."/>
        </authorList>
    </citation>
    <scope>NUCLEOTIDE SEQUENCE</scope>
    <source>
        <tissue evidence="2">Shoot tissue taken approximately 20 cm above the soil surface</tissue>
    </source>
</reference>
<sequence>MNKRIPMEQADQMSSHSSSSHRLFSRSTLRELRY</sequence>
<evidence type="ECO:0000313" key="2">
    <source>
        <dbReference type="EMBL" id="JAD84552.1"/>
    </source>
</evidence>
<dbReference type="EMBL" id="GBRH01213343">
    <property type="protein sequence ID" value="JAD84552.1"/>
    <property type="molecule type" value="Transcribed_RNA"/>
</dbReference>
<protein>
    <submittedName>
        <fullName evidence="2">HK2</fullName>
    </submittedName>
</protein>
<proteinExistence type="predicted"/>
<organism evidence="2">
    <name type="scientific">Arundo donax</name>
    <name type="common">Giant reed</name>
    <name type="synonym">Donax arundinaceus</name>
    <dbReference type="NCBI Taxonomy" id="35708"/>
    <lineage>
        <taxon>Eukaryota</taxon>
        <taxon>Viridiplantae</taxon>
        <taxon>Streptophyta</taxon>
        <taxon>Embryophyta</taxon>
        <taxon>Tracheophyta</taxon>
        <taxon>Spermatophyta</taxon>
        <taxon>Magnoliopsida</taxon>
        <taxon>Liliopsida</taxon>
        <taxon>Poales</taxon>
        <taxon>Poaceae</taxon>
        <taxon>PACMAD clade</taxon>
        <taxon>Arundinoideae</taxon>
        <taxon>Arundineae</taxon>
        <taxon>Arundo</taxon>
    </lineage>
</organism>
<feature type="region of interest" description="Disordered" evidence="1">
    <location>
        <begin position="1"/>
        <end position="34"/>
    </location>
</feature>
<name>A0A0A9DLC6_ARUDO</name>
<dbReference type="AlphaFoldDB" id="A0A0A9DLC6"/>
<reference evidence="2" key="2">
    <citation type="journal article" date="2015" name="Data Brief">
        <title>Shoot transcriptome of the giant reed, Arundo donax.</title>
        <authorList>
            <person name="Barrero R.A."/>
            <person name="Guerrero F.D."/>
            <person name="Moolhuijzen P."/>
            <person name="Goolsby J.A."/>
            <person name="Tidwell J."/>
            <person name="Bellgard S.E."/>
            <person name="Bellgard M.I."/>
        </authorList>
    </citation>
    <scope>NUCLEOTIDE SEQUENCE</scope>
    <source>
        <tissue evidence="2">Shoot tissue taken approximately 20 cm above the soil surface</tissue>
    </source>
</reference>
<feature type="compositionally biased region" description="Low complexity" evidence="1">
    <location>
        <begin position="14"/>
        <end position="27"/>
    </location>
</feature>
<evidence type="ECO:0000256" key="1">
    <source>
        <dbReference type="SAM" id="MobiDB-lite"/>
    </source>
</evidence>
<accession>A0A0A9DLC6</accession>